<name>A0A812V3I3_SYMPI</name>
<sequence length="311" mass="34263">MQLVPWPAQCHFSGCHPRHYFGTQQSSAWRPKTGWSPLLSCVAACGCARSRGVRVSGTAHGDKIFQLPQSPKDDKISHMKIAVVELEGKGCGIVATAEISRGEAILRERPLLSLPNSFQCDVHALLNGTSLQQLDDDLNMALTHCTDANQARFWQLSDCHADDASPKTAAGIALTNALQLGAGGGLLVTSARFNHSCRPNVQGHWDKMENGGMAVWHALRDIAVGEELCFSYVDPYDSNVERHSTLHQLFKFQCRCPVCLLQGEARVTSNQNRQQLRDLKEALELSAMVADDTAEMARALVPQMLEAWPYW</sequence>
<dbReference type="CDD" id="cd20071">
    <property type="entry name" value="SET_SMYD"/>
    <property type="match status" value="1"/>
</dbReference>
<protein>
    <submittedName>
        <fullName evidence="2">Set5 protein</fullName>
    </submittedName>
</protein>
<dbReference type="AlphaFoldDB" id="A0A812V3I3"/>
<dbReference type="SMART" id="SM00317">
    <property type="entry name" value="SET"/>
    <property type="match status" value="1"/>
</dbReference>
<evidence type="ECO:0000313" key="2">
    <source>
        <dbReference type="EMBL" id="CAE7596069.1"/>
    </source>
</evidence>
<dbReference type="EMBL" id="CAJNIZ010039890">
    <property type="protein sequence ID" value="CAE7596069.1"/>
    <property type="molecule type" value="Genomic_DNA"/>
</dbReference>
<dbReference type="Gene3D" id="2.170.270.10">
    <property type="entry name" value="SET domain"/>
    <property type="match status" value="1"/>
</dbReference>
<dbReference type="InterPro" id="IPR001214">
    <property type="entry name" value="SET_dom"/>
</dbReference>
<reference evidence="2" key="1">
    <citation type="submission" date="2021-02" db="EMBL/GenBank/DDBJ databases">
        <authorList>
            <person name="Dougan E. K."/>
            <person name="Rhodes N."/>
            <person name="Thang M."/>
            <person name="Chan C."/>
        </authorList>
    </citation>
    <scope>NUCLEOTIDE SEQUENCE</scope>
</reference>
<comment type="caution">
    <text evidence="2">The sequence shown here is derived from an EMBL/GenBank/DDBJ whole genome shotgun (WGS) entry which is preliminary data.</text>
</comment>
<dbReference type="Pfam" id="PF00856">
    <property type="entry name" value="SET"/>
    <property type="match status" value="1"/>
</dbReference>
<gene>
    <name evidence="2" type="primary">set5</name>
    <name evidence="2" type="ORF">SPIL2461_LOCUS15847</name>
</gene>
<accession>A0A812V3I3</accession>
<dbReference type="OrthoDB" id="265717at2759"/>
<dbReference type="InterPro" id="IPR046341">
    <property type="entry name" value="SET_dom_sf"/>
</dbReference>
<dbReference type="InterPro" id="IPR053185">
    <property type="entry name" value="SET_domain_protein"/>
</dbReference>
<dbReference type="Proteomes" id="UP000649617">
    <property type="component" value="Unassembled WGS sequence"/>
</dbReference>
<dbReference type="PANTHER" id="PTHR47332:SF4">
    <property type="entry name" value="SET DOMAIN-CONTAINING PROTEIN 5"/>
    <property type="match status" value="1"/>
</dbReference>
<dbReference type="PROSITE" id="PS50280">
    <property type="entry name" value="SET"/>
    <property type="match status" value="1"/>
</dbReference>
<evidence type="ECO:0000313" key="3">
    <source>
        <dbReference type="Proteomes" id="UP000649617"/>
    </source>
</evidence>
<feature type="domain" description="SET" evidence="1">
    <location>
        <begin position="79"/>
        <end position="233"/>
    </location>
</feature>
<dbReference type="PANTHER" id="PTHR47332">
    <property type="entry name" value="SET DOMAIN-CONTAINING PROTEIN 5"/>
    <property type="match status" value="1"/>
</dbReference>
<evidence type="ECO:0000259" key="1">
    <source>
        <dbReference type="PROSITE" id="PS50280"/>
    </source>
</evidence>
<keyword evidence="3" id="KW-1185">Reference proteome</keyword>
<proteinExistence type="predicted"/>
<organism evidence="2 3">
    <name type="scientific">Symbiodinium pilosum</name>
    <name type="common">Dinoflagellate</name>
    <dbReference type="NCBI Taxonomy" id="2952"/>
    <lineage>
        <taxon>Eukaryota</taxon>
        <taxon>Sar</taxon>
        <taxon>Alveolata</taxon>
        <taxon>Dinophyceae</taxon>
        <taxon>Suessiales</taxon>
        <taxon>Symbiodiniaceae</taxon>
        <taxon>Symbiodinium</taxon>
    </lineage>
</organism>
<dbReference type="SUPFAM" id="SSF82199">
    <property type="entry name" value="SET domain"/>
    <property type="match status" value="1"/>
</dbReference>